<keyword evidence="3" id="KW-1185">Reference proteome</keyword>
<dbReference type="GO" id="GO:0016020">
    <property type="term" value="C:membrane"/>
    <property type="evidence" value="ECO:0007669"/>
    <property type="project" value="TreeGrafter"/>
</dbReference>
<dbReference type="Gene3D" id="3.40.50.1820">
    <property type="entry name" value="alpha/beta hydrolase"/>
    <property type="match status" value="1"/>
</dbReference>
<dbReference type="EMBL" id="AVPE01000016">
    <property type="protein sequence ID" value="KGX90257.1"/>
    <property type="molecule type" value="Genomic_DNA"/>
</dbReference>
<protein>
    <recommendedName>
        <fullName evidence="1">AB hydrolase-1 domain-containing protein</fullName>
    </recommendedName>
</protein>
<feature type="domain" description="AB hydrolase-1" evidence="1">
    <location>
        <begin position="54"/>
        <end position="305"/>
    </location>
</feature>
<dbReference type="STRING" id="1385510.GCA_000425205_03370"/>
<sequence length="325" mass="36213">MILLFITIGIIIGSIVLDYGRFLASRKRVIASLPTIHTSYGEVSYIDIGPREGPVILFSTGGGAGIDYAYSFDWLLKEGFRIVAVNRPGYYGLPVDVAASIKEHADLYNEVVQTLGIEEVHVFGVSMGGLSALYYAERYPVKSMVLWSAVTGDYHPNEEALHSPLGKLMMTDKGKNLLSWAMVRSAQLFPKATVRQFVQAEADMSKQKTNEIAGAVTRDPAERRRLIQFVQSLTPMSALYDGMMDELEKSASPAPINWEALTMPVFAVHSTIDRDVGIEHFERVQQHVTHGEFLSVKAGGHFVWWGEEGKEVIQRTVKFLKENEL</sequence>
<reference evidence="2 3" key="1">
    <citation type="submission" date="2013-08" db="EMBL/GenBank/DDBJ databases">
        <authorList>
            <person name="Huang J."/>
            <person name="Wang G."/>
        </authorList>
    </citation>
    <scope>NUCLEOTIDE SEQUENCE [LARGE SCALE GENOMIC DNA]</scope>
    <source>
        <strain evidence="2 3">JSM 076056</strain>
    </source>
</reference>
<dbReference type="InterPro" id="IPR000073">
    <property type="entry name" value="AB_hydrolase_1"/>
</dbReference>
<dbReference type="InterPro" id="IPR029058">
    <property type="entry name" value="AB_hydrolase_fold"/>
</dbReference>
<dbReference type="AlphaFoldDB" id="A0A0A5I342"/>
<gene>
    <name evidence="2" type="ORF">N781_08215</name>
</gene>
<proteinExistence type="predicted"/>
<dbReference type="eggNOG" id="COG2267">
    <property type="taxonomic scope" value="Bacteria"/>
</dbReference>
<dbReference type="PANTHER" id="PTHR43798">
    <property type="entry name" value="MONOACYLGLYCEROL LIPASE"/>
    <property type="match status" value="1"/>
</dbReference>
<dbReference type="PANTHER" id="PTHR43798:SF33">
    <property type="entry name" value="HYDROLASE, PUTATIVE (AFU_ORTHOLOGUE AFUA_2G14860)-RELATED"/>
    <property type="match status" value="1"/>
</dbReference>
<accession>A0A0A5I342</accession>
<evidence type="ECO:0000313" key="2">
    <source>
        <dbReference type="EMBL" id="KGX90257.1"/>
    </source>
</evidence>
<name>A0A0A5I342_9BACI</name>
<dbReference type="SUPFAM" id="SSF53474">
    <property type="entry name" value="alpha/beta-Hydrolases"/>
    <property type="match status" value="1"/>
</dbReference>
<organism evidence="2 3">
    <name type="scientific">Pontibacillus halophilus JSM 076056 = DSM 19796</name>
    <dbReference type="NCBI Taxonomy" id="1385510"/>
    <lineage>
        <taxon>Bacteria</taxon>
        <taxon>Bacillati</taxon>
        <taxon>Bacillota</taxon>
        <taxon>Bacilli</taxon>
        <taxon>Bacillales</taxon>
        <taxon>Bacillaceae</taxon>
        <taxon>Pontibacillus</taxon>
    </lineage>
</organism>
<dbReference type="Proteomes" id="UP000030528">
    <property type="component" value="Unassembled WGS sequence"/>
</dbReference>
<dbReference type="RefSeq" id="WP_026801567.1">
    <property type="nucleotide sequence ID" value="NZ_AULI01000019.1"/>
</dbReference>
<dbReference type="InterPro" id="IPR050266">
    <property type="entry name" value="AB_hydrolase_sf"/>
</dbReference>
<comment type="caution">
    <text evidence="2">The sequence shown here is derived from an EMBL/GenBank/DDBJ whole genome shotgun (WGS) entry which is preliminary data.</text>
</comment>
<dbReference type="Pfam" id="PF00561">
    <property type="entry name" value="Abhydrolase_1"/>
    <property type="match status" value="1"/>
</dbReference>
<evidence type="ECO:0000313" key="3">
    <source>
        <dbReference type="Proteomes" id="UP000030528"/>
    </source>
</evidence>
<evidence type="ECO:0000259" key="1">
    <source>
        <dbReference type="Pfam" id="PF00561"/>
    </source>
</evidence>
<dbReference type="OrthoDB" id="9773293at2"/>